<evidence type="ECO:0000313" key="3">
    <source>
        <dbReference type="Proteomes" id="UP001218188"/>
    </source>
</evidence>
<evidence type="ECO:0000313" key="2">
    <source>
        <dbReference type="EMBL" id="KAJ7016752.1"/>
    </source>
</evidence>
<dbReference type="AlphaFoldDB" id="A0AAD6S0Q6"/>
<proteinExistence type="predicted"/>
<feature type="region of interest" description="Disordered" evidence="1">
    <location>
        <begin position="54"/>
        <end position="85"/>
    </location>
</feature>
<accession>A0AAD6S0Q6</accession>
<dbReference type="EMBL" id="JARJCM010000465">
    <property type="protein sequence ID" value="KAJ7016752.1"/>
    <property type="molecule type" value="Genomic_DNA"/>
</dbReference>
<feature type="compositionally biased region" description="Polar residues" evidence="1">
    <location>
        <begin position="63"/>
        <end position="85"/>
    </location>
</feature>
<name>A0AAD6S0Q6_9AGAR</name>
<sequence length="212" mass="23501">MCFKVGGFFVVLDASGSGEAFNFNFWVPGLQGEINNSSSAAELKFSTRATHAAPVPTEDLSPPNDSSSTKDLSPASDSSSTDNLSPPNDLSFIDNSILYIILSGYSDSFSWTWSWPVTWVTKLISSKHNSRGPARRPLNVFWEYPVTREVNTWSNPWLSLTLMDREVFLDAFLILYLLVILVRSRILVGVCIPENSGGTGARQKEKNAKFRP</sequence>
<dbReference type="Proteomes" id="UP001218188">
    <property type="component" value="Unassembled WGS sequence"/>
</dbReference>
<protein>
    <submittedName>
        <fullName evidence="2">Uncharacterized protein</fullName>
    </submittedName>
</protein>
<gene>
    <name evidence="2" type="ORF">C8F04DRAFT_1201554</name>
</gene>
<organism evidence="2 3">
    <name type="scientific">Mycena alexandri</name>
    <dbReference type="NCBI Taxonomy" id="1745969"/>
    <lineage>
        <taxon>Eukaryota</taxon>
        <taxon>Fungi</taxon>
        <taxon>Dikarya</taxon>
        <taxon>Basidiomycota</taxon>
        <taxon>Agaricomycotina</taxon>
        <taxon>Agaricomycetes</taxon>
        <taxon>Agaricomycetidae</taxon>
        <taxon>Agaricales</taxon>
        <taxon>Marasmiineae</taxon>
        <taxon>Mycenaceae</taxon>
        <taxon>Mycena</taxon>
    </lineage>
</organism>
<reference evidence="2" key="1">
    <citation type="submission" date="2023-03" db="EMBL/GenBank/DDBJ databases">
        <title>Massive genome expansion in bonnet fungi (Mycena s.s.) driven by repeated elements and novel gene families across ecological guilds.</title>
        <authorList>
            <consortium name="Lawrence Berkeley National Laboratory"/>
            <person name="Harder C.B."/>
            <person name="Miyauchi S."/>
            <person name="Viragh M."/>
            <person name="Kuo A."/>
            <person name="Thoen E."/>
            <person name="Andreopoulos B."/>
            <person name="Lu D."/>
            <person name="Skrede I."/>
            <person name="Drula E."/>
            <person name="Henrissat B."/>
            <person name="Morin E."/>
            <person name="Kohler A."/>
            <person name="Barry K."/>
            <person name="LaButti K."/>
            <person name="Morin E."/>
            <person name="Salamov A."/>
            <person name="Lipzen A."/>
            <person name="Mereny Z."/>
            <person name="Hegedus B."/>
            <person name="Baldrian P."/>
            <person name="Stursova M."/>
            <person name="Weitz H."/>
            <person name="Taylor A."/>
            <person name="Grigoriev I.V."/>
            <person name="Nagy L.G."/>
            <person name="Martin F."/>
            <person name="Kauserud H."/>
        </authorList>
    </citation>
    <scope>NUCLEOTIDE SEQUENCE</scope>
    <source>
        <strain evidence="2">CBHHK200</strain>
    </source>
</reference>
<comment type="caution">
    <text evidence="2">The sequence shown here is derived from an EMBL/GenBank/DDBJ whole genome shotgun (WGS) entry which is preliminary data.</text>
</comment>
<keyword evidence="3" id="KW-1185">Reference proteome</keyword>
<evidence type="ECO:0000256" key="1">
    <source>
        <dbReference type="SAM" id="MobiDB-lite"/>
    </source>
</evidence>